<keyword evidence="1" id="KW-1133">Transmembrane helix</keyword>
<sequence length="154" mass="16602">MSAKAGGDSLRVLTVYYDGECKLCLTAVDRLRRSRTRSELRYVPLQSVPAGSLGDVRGALDGEAGHLSQILVKDESAGKVTGGADAVMLLLRDMPYLAWLGRLGALPGLRLLSAAVYRLVAKYRYRLFGKSDACEDGSCRTIAKDQDRPHGGST</sequence>
<accession>A0A9X4QLF7</accession>
<feature type="transmembrane region" description="Helical" evidence="1">
    <location>
        <begin position="96"/>
        <end position="120"/>
    </location>
</feature>
<keyword evidence="1" id="KW-0472">Membrane</keyword>
<evidence type="ECO:0000313" key="2">
    <source>
        <dbReference type="EMBL" id="MDG0790161.1"/>
    </source>
</evidence>
<comment type="caution">
    <text evidence="2">The sequence shown here is derived from an EMBL/GenBank/DDBJ whole genome shotgun (WGS) entry which is preliminary data.</text>
</comment>
<evidence type="ECO:0000256" key="1">
    <source>
        <dbReference type="SAM" id="Phobius"/>
    </source>
</evidence>
<dbReference type="GO" id="GO:0015035">
    <property type="term" value="F:protein-disulfide reductase activity"/>
    <property type="evidence" value="ECO:0007669"/>
    <property type="project" value="InterPro"/>
</dbReference>
<dbReference type="Pfam" id="PF04134">
    <property type="entry name" value="DCC1-like"/>
    <property type="match status" value="1"/>
</dbReference>
<reference evidence="2 3" key="1">
    <citation type="submission" date="2022-10" db="EMBL/GenBank/DDBJ databases">
        <title>Comparative genomic analysis of Cohnella hashimotonis sp. nov., isolated from the International Space Station.</title>
        <authorList>
            <person name="Simpson A."/>
            <person name="Venkateswaran K."/>
        </authorList>
    </citation>
    <scope>NUCLEOTIDE SEQUENCE [LARGE SCALE GENOMIC DNA]</scope>
    <source>
        <strain evidence="2 3">DSM 18997</strain>
    </source>
</reference>
<dbReference type="InterPro" id="IPR007263">
    <property type="entry name" value="DCC1-like"/>
</dbReference>
<dbReference type="InterPro" id="IPR052927">
    <property type="entry name" value="DCC_oxidoreductase"/>
</dbReference>
<evidence type="ECO:0000313" key="3">
    <source>
        <dbReference type="Proteomes" id="UP001153387"/>
    </source>
</evidence>
<gene>
    <name evidence="2" type="ORF">OMP38_04325</name>
</gene>
<proteinExistence type="predicted"/>
<dbReference type="Proteomes" id="UP001153387">
    <property type="component" value="Unassembled WGS sequence"/>
</dbReference>
<organism evidence="2 3">
    <name type="scientific">Cohnella ginsengisoli</name>
    <dbReference type="NCBI Taxonomy" id="425004"/>
    <lineage>
        <taxon>Bacteria</taxon>
        <taxon>Bacillati</taxon>
        <taxon>Bacillota</taxon>
        <taxon>Bacilli</taxon>
        <taxon>Bacillales</taxon>
        <taxon>Paenibacillaceae</taxon>
        <taxon>Cohnella</taxon>
    </lineage>
</organism>
<keyword evidence="1" id="KW-0812">Transmembrane</keyword>
<protein>
    <submittedName>
        <fullName evidence="2">DUF393 domain-containing protein</fullName>
    </submittedName>
</protein>
<keyword evidence="3" id="KW-1185">Reference proteome</keyword>
<name>A0A9X4QLF7_9BACL</name>
<dbReference type="PANTHER" id="PTHR33639">
    <property type="entry name" value="THIOL-DISULFIDE OXIDOREDUCTASE DCC"/>
    <property type="match status" value="1"/>
</dbReference>
<dbReference type="RefSeq" id="WP_277564024.1">
    <property type="nucleotide sequence ID" value="NZ_JAPDHZ010000002.1"/>
</dbReference>
<dbReference type="AlphaFoldDB" id="A0A9X4QLF7"/>
<dbReference type="PANTHER" id="PTHR33639:SF2">
    <property type="entry name" value="DUF393 DOMAIN-CONTAINING PROTEIN"/>
    <property type="match status" value="1"/>
</dbReference>
<dbReference type="EMBL" id="JAPDHZ010000002">
    <property type="protein sequence ID" value="MDG0790161.1"/>
    <property type="molecule type" value="Genomic_DNA"/>
</dbReference>